<keyword evidence="1" id="KW-0343">GTPase activation</keyword>
<feature type="compositionally biased region" description="Polar residues" evidence="2">
    <location>
        <begin position="1091"/>
        <end position="1104"/>
    </location>
</feature>
<feature type="compositionally biased region" description="Polar residues" evidence="2">
    <location>
        <begin position="558"/>
        <end position="567"/>
    </location>
</feature>
<feature type="compositionally biased region" description="Low complexity" evidence="2">
    <location>
        <begin position="1058"/>
        <end position="1072"/>
    </location>
</feature>
<evidence type="ECO:0000259" key="4">
    <source>
        <dbReference type="PROSITE" id="PS50238"/>
    </source>
</evidence>
<dbReference type="SUPFAM" id="SSF48350">
    <property type="entry name" value="GTPase activation domain, GAP"/>
    <property type="match status" value="1"/>
</dbReference>
<dbReference type="GO" id="GO:0007165">
    <property type="term" value="P:signal transduction"/>
    <property type="evidence" value="ECO:0007669"/>
    <property type="project" value="InterPro"/>
</dbReference>
<dbReference type="Gene3D" id="2.30.29.30">
    <property type="entry name" value="Pleckstrin-homology domain (PH domain)/Phosphotyrosine-binding domain (PTB)"/>
    <property type="match status" value="1"/>
</dbReference>
<dbReference type="OrthoDB" id="9994905at2759"/>
<dbReference type="Proteomes" id="UP000230750">
    <property type="component" value="Unassembled WGS sequence"/>
</dbReference>
<dbReference type="EMBL" id="MRZV01000037">
    <property type="protein sequence ID" value="PIK61239.1"/>
    <property type="molecule type" value="Genomic_DNA"/>
</dbReference>
<dbReference type="SUPFAM" id="SSF54236">
    <property type="entry name" value="Ubiquitin-like"/>
    <property type="match status" value="1"/>
</dbReference>
<dbReference type="GO" id="GO:0005096">
    <property type="term" value="F:GTPase activator activity"/>
    <property type="evidence" value="ECO:0007669"/>
    <property type="project" value="UniProtKB-KW"/>
</dbReference>
<dbReference type="PROSITE" id="PS50238">
    <property type="entry name" value="RHOGAP"/>
    <property type="match status" value="1"/>
</dbReference>
<evidence type="ECO:0000313" key="5">
    <source>
        <dbReference type="EMBL" id="PIK61239.1"/>
    </source>
</evidence>
<feature type="region of interest" description="Disordered" evidence="2">
    <location>
        <begin position="922"/>
        <end position="969"/>
    </location>
</feature>
<dbReference type="PANTHER" id="PTHR23179">
    <property type="entry name" value="T-CELL ACTIVATION RHO GTPASE ACTIVATING PROTEIN-RELATED"/>
    <property type="match status" value="1"/>
</dbReference>
<evidence type="ECO:0000256" key="1">
    <source>
        <dbReference type="ARBA" id="ARBA00022468"/>
    </source>
</evidence>
<feature type="region of interest" description="Disordered" evidence="2">
    <location>
        <begin position="601"/>
        <end position="636"/>
    </location>
</feature>
<protein>
    <submittedName>
        <fullName evidence="5">Putative rho GTPase-activating protein 20 isoform X7</fullName>
    </submittedName>
</protein>
<feature type="domain" description="Ras-associating" evidence="3">
    <location>
        <begin position="127"/>
        <end position="227"/>
    </location>
</feature>
<feature type="compositionally biased region" description="Basic and acidic residues" evidence="2">
    <location>
        <begin position="1110"/>
        <end position="1132"/>
    </location>
</feature>
<feature type="region of interest" description="Disordered" evidence="2">
    <location>
        <begin position="487"/>
        <end position="567"/>
    </location>
</feature>
<feature type="compositionally biased region" description="Polar residues" evidence="2">
    <location>
        <begin position="695"/>
        <end position="705"/>
    </location>
</feature>
<dbReference type="STRING" id="307972.A0A2G8LLW4"/>
<keyword evidence="6" id="KW-1185">Reference proteome</keyword>
<dbReference type="AlphaFoldDB" id="A0A2G8LLW4"/>
<feature type="region of interest" description="Disordered" evidence="2">
    <location>
        <begin position="1053"/>
        <end position="1184"/>
    </location>
</feature>
<feature type="compositionally biased region" description="Basic and acidic residues" evidence="2">
    <location>
        <begin position="928"/>
        <end position="937"/>
    </location>
</feature>
<dbReference type="InterPro" id="IPR011993">
    <property type="entry name" value="PH-like_dom_sf"/>
</dbReference>
<dbReference type="InterPro" id="IPR000159">
    <property type="entry name" value="RA_dom"/>
</dbReference>
<evidence type="ECO:0000256" key="2">
    <source>
        <dbReference type="SAM" id="MobiDB-lite"/>
    </source>
</evidence>
<feature type="compositionally biased region" description="Low complexity" evidence="2">
    <location>
        <begin position="741"/>
        <end position="761"/>
    </location>
</feature>
<dbReference type="CDD" id="cd13319">
    <property type="entry name" value="PH_RARhoGAP"/>
    <property type="match status" value="1"/>
</dbReference>
<feature type="compositionally biased region" description="Polar residues" evidence="2">
    <location>
        <begin position="722"/>
        <end position="740"/>
    </location>
</feature>
<dbReference type="SUPFAM" id="SSF50729">
    <property type="entry name" value="PH domain-like"/>
    <property type="match status" value="1"/>
</dbReference>
<dbReference type="Gene3D" id="1.10.555.10">
    <property type="entry name" value="Rho GTPase activation protein"/>
    <property type="match status" value="1"/>
</dbReference>
<feature type="compositionally biased region" description="Acidic residues" evidence="2">
    <location>
        <begin position="504"/>
        <end position="513"/>
    </location>
</feature>
<feature type="domain" description="Rho-GAP" evidence="4">
    <location>
        <begin position="276"/>
        <end position="462"/>
    </location>
</feature>
<feature type="compositionally biased region" description="Polar residues" evidence="2">
    <location>
        <begin position="531"/>
        <end position="552"/>
    </location>
</feature>
<evidence type="ECO:0000259" key="3">
    <source>
        <dbReference type="PROSITE" id="PS50200"/>
    </source>
</evidence>
<dbReference type="InterPro" id="IPR000198">
    <property type="entry name" value="RhoGAP_dom"/>
</dbReference>
<dbReference type="InterPro" id="IPR008936">
    <property type="entry name" value="Rho_GTPase_activation_prot"/>
</dbReference>
<dbReference type="InterPro" id="IPR047887">
    <property type="entry name" value="ARHGAP20_PH"/>
</dbReference>
<feature type="region of interest" description="Disordered" evidence="2">
    <location>
        <begin position="1001"/>
        <end position="1038"/>
    </location>
</feature>
<sequence length="1184" mass="131724">MEGPVQITVGLQTQVRYLFLFNDVLIIAKPNKSCTLFRLKHRLRVCELWLANCIQDVSEINNAPEMSFVVGWPTTNNVLTFSSKEEKSLWWQSLSKHVEAEREKQDVKSASIRVCNRDEESKTMHNKTFQVEYNQTSKDVLALAMQNFSLPQDQVEGYQLWVQSGKEEDLYPLIGHEYPHSIKMNHTRDAALHREDMYFPGDIEQLSSTENELRGYQCQFILRRKGQSSTGISLDTAGIQRRLRKNKKSPFKLNFRRSLSGKVSSSSPSESQLFGKSLSVICPESEPPQPILDLLANIYNNGPFTHGIFRKSANARVTRELKAQLNAGEQCDLTDIHVSAAASMLMDFLRNLPDCIFTGQLYNQWVLVNQLTDPSEKINKVKSILSQLPEANVNLLRYIFCIFHHITLNSGENDMNHTNLAICTSPSMIWPPLSAGALAQAQSTKESPQLLQFLIKHCLEIFGAEMESLFGPAPVRKETVCALDSGGDSDGAFSRRNGSSMDSIEQEFGDDFEPNNNAHLKKWGGYGTPQPLVSPSSLSRDSGITSSDNQIYPDSDNTDTTDSGVNSQEKLNTILNSSANRRRFNQNEGYLTSEDVMLAPTRRARTGSDPSIVSPEVGRRLLMSGQTGGSGENISPETLKFIEDVSKESKSTLLLPAQSPRVLQEDLTPPSGYHPSSRFRTSALSPSSNSKSSSLEQMPQGSLTAADSKASHVYSRRVSAPSMPSTAEQSFPNRMSTTRQSASSVSSSSSGRLSDGQSSGSTEKLYHGQSHMLRADGAQKASDVVYYLPASEHSSKHTSNKTLSPRGSKASRSSSFMKALTPESRQVSHARAAKPHRPYQTSQGRHSDIPEATPPSEFFPKDAMRYSLPSQDIDKNMKTIEEYSENQESQRTAENGINPRMEATLPNSAPPPPYREAVNRRPQFKQSHSMDADHMVQEKSNSLSGGEPKRLSAPERVMPVERQRSKVKDRRQVVGIFIHDSESSDDEISDLENLRLQRSLSGSVTGHSKPRQVRRSSSDSKASARRVSSTSGDRSKQYMQTSQLFYGQDAVFQDQSTDRSTPTSSTSGSDRTVTSSEVNNRQRHGRRSPEKTLNQSNQSTVSSPRRTHPTSHDHSHQPGYPRDSRCGAKERVSPANGLRRSLDRDTLNEKVKAHWQSSRKGDSFDSGTAADEYANMDFDDESYV</sequence>
<feature type="compositionally biased region" description="Low complexity" evidence="2">
    <location>
        <begin position="804"/>
        <end position="815"/>
    </location>
</feature>
<dbReference type="InterPro" id="IPR029071">
    <property type="entry name" value="Ubiquitin-like_domsf"/>
</dbReference>
<feature type="compositionally biased region" description="Basic and acidic residues" evidence="2">
    <location>
        <begin position="1140"/>
        <end position="1152"/>
    </location>
</feature>
<proteinExistence type="predicted"/>
<organism evidence="5 6">
    <name type="scientific">Stichopus japonicus</name>
    <name type="common">Sea cucumber</name>
    <dbReference type="NCBI Taxonomy" id="307972"/>
    <lineage>
        <taxon>Eukaryota</taxon>
        <taxon>Metazoa</taxon>
        <taxon>Echinodermata</taxon>
        <taxon>Eleutherozoa</taxon>
        <taxon>Echinozoa</taxon>
        <taxon>Holothuroidea</taxon>
        <taxon>Aspidochirotacea</taxon>
        <taxon>Aspidochirotida</taxon>
        <taxon>Stichopodidae</taxon>
        <taxon>Apostichopus</taxon>
    </lineage>
</organism>
<feature type="region of interest" description="Disordered" evidence="2">
    <location>
        <begin position="656"/>
        <end position="765"/>
    </location>
</feature>
<dbReference type="PROSITE" id="PS50200">
    <property type="entry name" value="RA"/>
    <property type="match status" value="1"/>
</dbReference>
<dbReference type="PANTHER" id="PTHR23179:SF3">
    <property type="entry name" value="RHO GTPASE-ACTIVATING PROTEIN 20"/>
    <property type="match status" value="1"/>
</dbReference>
<evidence type="ECO:0000313" key="6">
    <source>
        <dbReference type="Proteomes" id="UP000230750"/>
    </source>
</evidence>
<dbReference type="SMART" id="SM00324">
    <property type="entry name" value="RhoGAP"/>
    <property type="match status" value="1"/>
</dbReference>
<accession>A0A2G8LLW4</accession>
<name>A0A2G8LLW4_STIJA</name>
<feature type="compositionally biased region" description="Low complexity" evidence="2">
    <location>
        <begin position="1019"/>
        <end position="1029"/>
    </location>
</feature>
<dbReference type="Pfam" id="PF00620">
    <property type="entry name" value="RhoGAP"/>
    <property type="match status" value="1"/>
</dbReference>
<reference evidence="5 6" key="1">
    <citation type="journal article" date="2017" name="PLoS Biol.">
        <title>The sea cucumber genome provides insights into morphological evolution and visceral regeneration.</title>
        <authorList>
            <person name="Zhang X."/>
            <person name="Sun L."/>
            <person name="Yuan J."/>
            <person name="Sun Y."/>
            <person name="Gao Y."/>
            <person name="Zhang L."/>
            <person name="Li S."/>
            <person name="Dai H."/>
            <person name="Hamel J.F."/>
            <person name="Liu C."/>
            <person name="Yu Y."/>
            <person name="Liu S."/>
            <person name="Lin W."/>
            <person name="Guo K."/>
            <person name="Jin S."/>
            <person name="Xu P."/>
            <person name="Storey K.B."/>
            <person name="Huan P."/>
            <person name="Zhang T."/>
            <person name="Zhou Y."/>
            <person name="Zhang J."/>
            <person name="Lin C."/>
            <person name="Li X."/>
            <person name="Xing L."/>
            <person name="Huo D."/>
            <person name="Sun M."/>
            <person name="Wang L."/>
            <person name="Mercier A."/>
            <person name="Li F."/>
            <person name="Yang H."/>
            <person name="Xiang J."/>
        </authorList>
    </citation>
    <scope>NUCLEOTIDE SEQUENCE [LARGE SCALE GENOMIC DNA]</scope>
    <source>
        <strain evidence="5">Shaxun</strain>
        <tissue evidence="5">Muscle</tissue>
    </source>
</reference>
<comment type="caution">
    <text evidence="5">The sequence shown here is derived from an EMBL/GenBank/DDBJ whole genome shotgun (WGS) entry which is preliminary data.</text>
</comment>
<feature type="compositionally biased region" description="Low complexity" evidence="2">
    <location>
        <begin position="682"/>
        <end position="694"/>
    </location>
</feature>
<feature type="region of interest" description="Disordered" evidence="2">
    <location>
        <begin position="791"/>
        <end position="862"/>
    </location>
</feature>
<dbReference type="Pfam" id="PF00788">
    <property type="entry name" value="RA"/>
    <property type="match status" value="1"/>
</dbReference>
<gene>
    <name evidence="5" type="ORF">BSL78_01798</name>
</gene>
<feature type="compositionally biased region" description="Basic and acidic residues" evidence="2">
    <location>
        <begin position="947"/>
        <end position="969"/>
    </location>
</feature>
<dbReference type="Pfam" id="PF22286">
    <property type="entry name" value="RHG20_PH"/>
    <property type="match status" value="1"/>
</dbReference>